<evidence type="ECO:0000259" key="2">
    <source>
        <dbReference type="Pfam" id="PF01609"/>
    </source>
</evidence>
<name>A0A1C4UC27_9ACTN</name>
<dbReference type="Pfam" id="PF01609">
    <property type="entry name" value="DDE_Tnp_1"/>
    <property type="match status" value="1"/>
</dbReference>
<feature type="compositionally biased region" description="Low complexity" evidence="1">
    <location>
        <begin position="275"/>
        <end position="299"/>
    </location>
</feature>
<proteinExistence type="predicted"/>
<evidence type="ECO:0000313" key="3">
    <source>
        <dbReference type="EMBL" id="SCE69250.1"/>
    </source>
</evidence>
<feature type="domain" description="Transposase IS4-like" evidence="2">
    <location>
        <begin position="63"/>
        <end position="156"/>
    </location>
</feature>
<feature type="region of interest" description="Disordered" evidence="1">
    <location>
        <begin position="218"/>
        <end position="261"/>
    </location>
</feature>
<organism evidence="3 4">
    <name type="scientific">Micromonospora coriariae</name>
    <dbReference type="NCBI Taxonomy" id="285665"/>
    <lineage>
        <taxon>Bacteria</taxon>
        <taxon>Bacillati</taxon>
        <taxon>Actinomycetota</taxon>
        <taxon>Actinomycetes</taxon>
        <taxon>Micromonosporales</taxon>
        <taxon>Micromonosporaceae</taxon>
        <taxon>Micromonospora</taxon>
    </lineage>
</organism>
<dbReference type="EMBL" id="LT607412">
    <property type="protein sequence ID" value="SCE69250.1"/>
    <property type="molecule type" value="Genomic_DNA"/>
</dbReference>
<evidence type="ECO:0000313" key="4">
    <source>
        <dbReference type="Proteomes" id="UP000198243"/>
    </source>
</evidence>
<dbReference type="AlphaFoldDB" id="A0A1C4UC27"/>
<accession>A0A1C4UC27</accession>
<feature type="region of interest" description="Disordered" evidence="1">
    <location>
        <begin position="275"/>
        <end position="313"/>
    </location>
</feature>
<feature type="compositionally biased region" description="Low complexity" evidence="1">
    <location>
        <begin position="218"/>
        <end position="232"/>
    </location>
</feature>
<reference evidence="4" key="1">
    <citation type="submission" date="2016-06" db="EMBL/GenBank/DDBJ databases">
        <authorList>
            <person name="Varghese N."/>
            <person name="Submissions Spin"/>
        </authorList>
    </citation>
    <scope>NUCLEOTIDE SEQUENCE [LARGE SCALE GENOMIC DNA]</scope>
    <source>
        <strain evidence="4">DSM 44875</strain>
    </source>
</reference>
<dbReference type="GO" id="GO:0004803">
    <property type="term" value="F:transposase activity"/>
    <property type="evidence" value="ECO:0007669"/>
    <property type="project" value="InterPro"/>
</dbReference>
<dbReference type="GO" id="GO:0003677">
    <property type="term" value="F:DNA binding"/>
    <property type="evidence" value="ECO:0007669"/>
    <property type="project" value="InterPro"/>
</dbReference>
<evidence type="ECO:0000256" key="1">
    <source>
        <dbReference type="SAM" id="MobiDB-lite"/>
    </source>
</evidence>
<gene>
    <name evidence="3" type="ORF">GA0070607_0442</name>
</gene>
<feature type="region of interest" description="Disordered" evidence="1">
    <location>
        <begin position="1"/>
        <end position="33"/>
    </location>
</feature>
<dbReference type="InterPro" id="IPR002559">
    <property type="entry name" value="Transposase_11"/>
</dbReference>
<keyword evidence="4" id="KW-1185">Reference proteome</keyword>
<protein>
    <submittedName>
        <fullName evidence="3">Transposase DDE domain-containing protein</fullName>
    </submittedName>
</protein>
<sequence length="313" mass="32975">MAERPLVGPVRRAAATPSRYRSHPSAGLSPPAYRRPDRVRQVAAGAAVRLLLPGHRRLLLDDLAVDGCITKAPGGGEVAGRSPVDRSKQGMKRSVMVEARGIPLGRVLAGAHRHDSPLLESTLDRLDDLGPLPGTITVHLDAGYDSRKTRDLLTARRLVSSLACGGRPGSGRFRAALERPDVGAVDHRPGHVQLPGGPEFAQQHFVLLLPHAGVVPVSTCPSRSSPTRSRVPGAGARTGSPCRARTGSRTTPCGHPAAYGRDSDADVVLEVAATARSLPAARPRRSTAAAHPSSRPSTPVDHPSRTNAPRSFC</sequence>
<dbReference type="Proteomes" id="UP000198243">
    <property type="component" value="Chromosome I"/>
</dbReference>
<dbReference type="GO" id="GO:0006313">
    <property type="term" value="P:DNA transposition"/>
    <property type="evidence" value="ECO:0007669"/>
    <property type="project" value="InterPro"/>
</dbReference>